<sequence>MNTPPPPTVQPSNAPTVETTPRTFHYDPLFGSAPTNATNAAWHSLFPTQGGFFKHPDLAPARSAFAVYHQLHCLSTIRTTHALLTTAAFSPHALTPDALPVMSRAPHVRHCIDLIRQSLMCRPDTTVEVKDEARGGVTGFGTEHVCWDWDALGEWVGRWEGWEGEGEGMARGVE</sequence>
<dbReference type="GO" id="GO:0043386">
    <property type="term" value="P:mycotoxin biosynthetic process"/>
    <property type="evidence" value="ECO:0007669"/>
    <property type="project" value="InterPro"/>
</dbReference>
<evidence type="ECO:0000256" key="3">
    <source>
        <dbReference type="ARBA" id="ARBA00035112"/>
    </source>
</evidence>
<dbReference type="Pfam" id="PF11807">
    <property type="entry name" value="UstYa"/>
    <property type="match status" value="1"/>
</dbReference>
<name>A0A8H3IH85_9LECA</name>
<evidence type="ECO:0000256" key="1">
    <source>
        <dbReference type="ARBA" id="ARBA00004685"/>
    </source>
</evidence>
<accession>A0A8H3IH85</accession>
<dbReference type="InterPro" id="IPR021765">
    <property type="entry name" value="UstYa-like"/>
</dbReference>
<dbReference type="AlphaFoldDB" id="A0A8H3IH85"/>
<dbReference type="EMBL" id="CAJPDT010000012">
    <property type="protein sequence ID" value="CAF9913554.1"/>
    <property type="molecule type" value="Genomic_DNA"/>
</dbReference>
<proteinExistence type="inferred from homology"/>
<dbReference type="Proteomes" id="UP000664534">
    <property type="component" value="Unassembled WGS sequence"/>
</dbReference>
<keyword evidence="2" id="KW-0560">Oxidoreductase</keyword>
<organism evidence="4 5">
    <name type="scientific">Imshaugia aleurites</name>
    <dbReference type="NCBI Taxonomy" id="172621"/>
    <lineage>
        <taxon>Eukaryota</taxon>
        <taxon>Fungi</taxon>
        <taxon>Dikarya</taxon>
        <taxon>Ascomycota</taxon>
        <taxon>Pezizomycotina</taxon>
        <taxon>Lecanoromycetes</taxon>
        <taxon>OSLEUM clade</taxon>
        <taxon>Lecanoromycetidae</taxon>
        <taxon>Lecanorales</taxon>
        <taxon>Lecanorineae</taxon>
        <taxon>Parmeliaceae</taxon>
        <taxon>Imshaugia</taxon>
    </lineage>
</organism>
<evidence type="ECO:0000313" key="5">
    <source>
        <dbReference type="Proteomes" id="UP000664534"/>
    </source>
</evidence>
<dbReference type="OrthoDB" id="3687641at2759"/>
<evidence type="ECO:0000256" key="2">
    <source>
        <dbReference type="ARBA" id="ARBA00023002"/>
    </source>
</evidence>
<protein>
    <submittedName>
        <fullName evidence="4">Uncharacterized protein</fullName>
    </submittedName>
</protein>
<reference evidence="4" key="1">
    <citation type="submission" date="2021-03" db="EMBL/GenBank/DDBJ databases">
        <authorList>
            <person name="Tagirdzhanova G."/>
        </authorList>
    </citation>
    <scope>NUCLEOTIDE SEQUENCE</scope>
</reference>
<comment type="pathway">
    <text evidence="1">Mycotoxin biosynthesis.</text>
</comment>
<evidence type="ECO:0000313" key="4">
    <source>
        <dbReference type="EMBL" id="CAF9913554.1"/>
    </source>
</evidence>
<gene>
    <name evidence="4" type="ORF">IMSHALPRED_001379</name>
</gene>
<comment type="caution">
    <text evidence="4">The sequence shown here is derived from an EMBL/GenBank/DDBJ whole genome shotgun (WGS) entry which is preliminary data.</text>
</comment>
<dbReference type="PANTHER" id="PTHR33365:SF11">
    <property type="entry name" value="TAT PATHWAY SIGNAL SEQUENCE"/>
    <property type="match status" value="1"/>
</dbReference>
<comment type="similarity">
    <text evidence="3">Belongs to the ustYa family.</text>
</comment>
<dbReference type="GO" id="GO:0016491">
    <property type="term" value="F:oxidoreductase activity"/>
    <property type="evidence" value="ECO:0007669"/>
    <property type="project" value="UniProtKB-KW"/>
</dbReference>
<dbReference type="PANTHER" id="PTHR33365">
    <property type="entry name" value="YALI0B05434P"/>
    <property type="match status" value="1"/>
</dbReference>
<keyword evidence="5" id="KW-1185">Reference proteome</keyword>